<feature type="transmembrane region" description="Helical" evidence="5">
    <location>
        <begin position="419"/>
        <end position="442"/>
    </location>
</feature>
<comment type="caution">
    <text evidence="6">The sequence shown here is derived from an EMBL/GenBank/DDBJ whole genome shotgun (WGS) entry which is preliminary data.</text>
</comment>
<keyword evidence="7" id="KW-1185">Reference proteome</keyword>
<evidence type="ECO:0000256" key="5">
    <source>
        <dbReference type="SAM" id="Phobius"/>
    </source>
</evidence>
<dbReference type="GO" id="GO:0016020">
    <property type="term" value="C:membrane"/>
    <property type="evidence" value="ECO:0007669"/>
    <property type="project" value="UniProtKB-SubCell"/>
</dbReference>
<feature type="transmembrane region" description="Helical" evidence="5">
    <location>
        <begin position="200"/>
        <end position="222"/>
    </location>
</feature>
<dbReference type="Pfam" id="PF13520">
    <property type="entry name" value="AA_permease_2"/>
    <property type="match status" value="1"/>
</dbReference>
<evidence type="ECO:0000313" key="7">
    <source>
        <dbReference type="Proteomes" id="UP000239785"/>
    </source>
</evidence>
<dbReference type="InterPro" id="IPR002293">
    <property type="entry name" value="AA/rel_permease1"/>
</dbReference>
<feature type="transmembrane region" description="Helical" evidence="5">
    <location>
        <begin position="462"/>
        <end position="481"/>
    </location>
</feature>
<feature type="transmembrane region" description="Helical" evidence="5">
    <location>
        <begin position="95"/>
        <end position="121"/>
    </location>
</feature>
<accession>A0A2S5RHQ2</accession>
<dbReference type="InterPro" id="IPR050598">
    <property type="entry name" value="AminoAcid_Transporter"/>
</dbReference>
<proteinExistence type="predicted"/>
<dbReference type="Gene3D" id="1.20.1740.10">
    <property type="entry name" value="Amino acid/polyamine transporter I"/>
    <property type="match status" value="1"/>
</dbReference>
<dbReference type="RefSeq" id="WP_104207856.1">
    <property type="nucleotide sequence ID" value="NZ_PHNF01000001.1"/>
</dbReference>
<comment type="subcellular location">
    <subcellularLocation>
        <location evidence="1">Membrane</location>
        <topology evidence="1">Multi-pass membrane protein</topology>
    </subcellularLocation>
</comment>
<keyword evidence="4 5" id="KW-0472">Membrane</keyword>
<feature type="transmembrane region" description="Helical" evidence="5">
    <location>
        <begin position="287"/>
        <end position="312"/>
    </location>
</feature>
<name>A0A2S5RHQ2_9MOLU</name>
<dbReference type="PANTHER" id="PTHR11785:SF512">
    <property type="entry name" value="SOBREMESA, ISOFORM B"/>
    <property type="match status" value="1"/>
</dbReference>
<gene>
    <name evidence="6" type="ORF">MCORR_v1c03160</name>
</gene>
<evidence type="ECO:0000256" key="1">
    <source>
        <dbReference type="ARBA" id="ARBA00004141"/>
    </source>
</evidence>
<feature type="transmembrane region" description="Helical" evidence="5">
    <location>
        <begin position="333"/>
        <end position="359"/>
    </location>
</feature>
<feature type="transmembrane region" description="Helical" evidence="5">
    <location>
        <begin position="133"/>
        <end position="155"/>
    </location>
</feature>
<evidence type="ECO:0000256" key="2">
    <source>
        <dbReference type="ARBA" id="ARBA00022692"/>
    </source>
</evidence>
<evidence type="ECO:0000256" key="4">
    <source>
        <dbReference type="ARBA" id="ARBA00023136"/>
    </source>
</evidence>
<evidence type="ECO:0000313" key="6">
    <source>
        <dbReference type="EMBL" id="PPE06685.1"/>
    </source>
</evidence>
<keyword evidence="2 5" id="KW-0812">Transmembrane</keyword>
<dbReference type="OrthoDB" id="392043at2"/>
<dbReference type="PIRSF" id="PIRSF006060">
    <property type="entry name" value="AA_transporter"/>
    <property type="match status" value="1"/>
</dbReference>
<dbReference type="EMBL" id="PHNF01000001">
    <property type="protein sequence ID" value="PPE06685.1"/>
    <property type="molecule type" value="Genomic_DNA"/>
</dbReference>
<feature type="transmembrane region" description="Helical" evidence="5">
    <location>
        <begin position="44"/>
        <end position="66"/>
    </location>
</feature>
<dbReference type="PANTHER" id="PTHR11785">
    <property type="entry name" value="AMINO ACID TRANSPORTER"/>
    <property type="match status" value="1"/>
</dbReference>
<reference evidence="6 7" key="1">
    <citation type="submission" date="2017-11" db="EMBL/GenBank/DDBJ databases">
        <title>Genome sequence of Mesoplasma corruscae ELCA-2 (ATCC 49579).</title>
        <authorList>
            <person name="Lo W.-S."/>
            <person name="Kuo C.-H."/>
        </authorList>
    </citation>
    <scope>NUCLEOTIDE SEQUENCE [LARGE SCALE GENOMIC DNA]</scope>
    <source>
        <strain evidence="6 7">ELCA-2</strain>
    </source>
</reference>
<feature type="transmembrane region" description="Helical" evidence="5">
    <location>
        <begin position="12"/>
        <end position="32"/>
    </location>
</feature>
<sequence>MFKKVDKNSKCYEFWSLFLLIIGICVGSGIYLKNKELIEQTKNPLISVILWLVIGFICVISFVTFIEIARSTIDGGNGTTSNWSRIFISRKVASLYSIFYIFIYMPSYQAIFVAATITYFLEMVGAKLLPYQLLLIFLIIGVSLYIMGVILNLKASKFSKSLQLWSLLIRYIPLIVAFFAGFILAIFSKNNWNLNSTGDATTWNMFAGFGAILFSFDGYTFAANKQKNIKNKEVVGKAIIMGLIFISIFYFLMAISLFMGGDGSIQSVLIRVISLGEPKKDSVATKVATVITLGIMTTIYLLNVNMFTHFGITSMVSDHNMKLVYMPNVKNKIKFAAIFQSTVSYLFFAALVICAVLVSNGDYQGITSKTANNSLAMTYIGQMASVAVVLQFWLLTSLIVAAMVNRFTKKIDLEKQKGFWPCSIISLIAFTIVDIFGLLVFLVPDLIKSRELKTNWVESGGLVFTMIFITSILFVVIMWLVQEKIFKIKPFKNSFEDLVDKNMKVNNWEN</sequence>
<keyword evidence="3 5" id="KW-1133">Transmembrane helix</keyword>
<dbReference type="AlphaFoldDB" id="A0A2S5RHQ2"/>
<feature type="transmembrane region" description="Helical" evidence="5">
    <location>
        <begin position="379"/>
        <end position="407"/>
    </location>
</feature>
<protein>
    <submittedName>
        <fullName evidence="6">Amino acid permease</fullName>
    </submittedName>
</protein>
<feature type="transmembrane region" description="Helical" evidence="5">
    <location>
        <begin position="234"/>
        <end position="259"/>
    </location>
</feature>
<evidence type="ECO:0000256" key="3">
    <source>
        <dbReference type="ARBA" id="ARBA00022989"/>
    </source>
</evidence>
<feature type="transmembrane region" description="Helical" evidence="5">
    <location>
        <begin position="167"/>
        <end position="188"/>
    </location>
</feature>
<organism evidence="6 7">
    <name type="scientific">Mesoplasma corruscae</name>
    <dbReference type="NCBI Taxonomy" id="216874"/>
    <lineage>
        <taxon>Bacteria</taxon>
        <taxon>Bacillati</taxon>
        <taxon>Mycoplasmatota</taxon>
        <taxon>Mollicutes</taxon>
        <taxon>Entomoplasmatales</taxon>
        <taxon>Entomoplasmataceae</taxon>
        <taxon>Mesoplasma</taxon>
    </lineage>
</organism>
<dbReference type="GO" id="GO:0015179">
    <property type="term" value="F:L-amino acid transmembrane transporter activity"/>
    <property type="evidence" value="ECO:0007669"/>
    <property type="project" value="TreeGrafter"/>
</dbReference>
<dbReference type="Proteomes" id="UP000239785">
    <property type="component" value="Unassembled WGS sequence"/>
</dbReference>